<dbReference type="PANTHER" id="PTHR10340">
    <property type="entry name" value="SPHINGOMYELIN PHOSPHODIESTERASE"/>
    <property type="match status" value="1"/>
</dbReference>
<dbReference type="PANTHER" id="PTHR10340:SF34">
    <property type="entry name" value="SPHINGOMYELIN PHOSPHODIESTERASE"/>
    <property type="match status" value="1"/>
</dbReference>
<keyword evidence="2" id="KW-0325">Glycoprotein</keyword>
<dbReference type="InterPro" id="IPR041805">
    <property type="entry name" value="ASMase/PPN1_MPP"/>
</dbReference>
<dbReference type="EMBL" id="JAQHRD010000005">
    <property type="protein sequence ID" value="KAJ6441250.1"/>
    <property type="molecule type" value="Genomic_DNA"/>
</dbReference>
<evidence type="ECO:0000256" key="2">
    <source>
        <dbReference type="ARBA" id="ARBA00023180"/>
    </source>
</evidence>
<dbReference type="InterPro" id="IPR004843">
    <property type="entry name" value="Calcineurin-like_PHP"/>
</dbReference>
<protein>
    <submittedName>
        <fullName evidence="5">Sphingomyelin phosphodiesterase</fullName>
    </submittedName>
</protein>
<name>A0AB34FQ11_9HYPO</name>
<dbReference type="InterPro" id="IPR029052">
    <property type="entry name" value="Metallo-depent_PP-like"/>
</dbReference>
<keyword evidence="1" id="KW-0378">Hydrolase</keyword>
<organism evidence="5 6">
    <name type="scientific">Purpureocillium lavendulum</name>
    <dbReference type="NCBI Taxonomy" id="1247861"/>
    <lineage>
        <taxon>Eukaryota</taxon>
        <taxon>Fungi</taxon>
        <taxon>Dikarya</taxon>
        <taxon>Ascomycota</taxon>
        <taxon>Pezizomycotina</taxon>
        <taxon>Sordariomycetes</taxon>
        <taxon>Hypocreomycetidae</taxon>
        <taxon>Hypocreales</taxon>
        <taxon>Ophiocordycipitaceae</taxon>
        <taxon>Purpureocillium</taxon>
    </lineage>
</organism>
<evidence type="ECO:0000313" key="6">
    <source>
        <dbReference type="Proteomes" id="UP001163105"/>
    </source>
</evidence>
<feature type="region of interest" description="Disordered" evidence="3">
    <location>
        <begin position="724"/>
        <end position="743"/>
    </location>
</feature>
<dbReference type="Proteomes" id="UP001163105">
    <property type="component" value="Unassembled WGS sequence"/>
</dbReference>
<keyword evidence="6" id="KW-1185">Reference proteome</keyword>
<dbReference type="Gene3D" id="3.60.21.10">
    <property type="match status" value="1"/>
</dbReference>
<evidence type="ECO:0000313" key="5">
    <source>
        <dbReference type="EMBL" id="KAJ6441250.1"/>
    </source>
</evidence>
<accession>A0AB34FQ11</accession>
<feature type="domain" description="Calcineurin-like phosphoesterase" evidence="4">
    <location>
        <begin position="211"/>
        <end position="470"/>
    </location>
</feature>
<feature type="compositionally biased region" description="Low complexity" evidence="3">
    <location>
        <begin position="703"/>
        <end position="716"/>
    </location>
</feature>
<feature type="region of interest" description="Disordered" evidence="3">
    <location>
        <begin position="634"/>
        <end position="653"/>
    </location>
</feature>
<proteinExistence type="predicted"/>
<dbReference type="SUPFAM" id="SSF56300">
    <property type="entry name" value="Metallo-dependent phosphatases"/>
    <property type="match status" value="1"/>
</dbReference>
<reference evidence="5" key="1">
    <citation type="submission" date="2023-01" db="EMBL/GenBank/DDBJ databases">
        <title>The growth and conidiation of Purpureocillium lavendulum are regulated by nitrogen source and histone H3K14 acetylation.</title>
        <authorList>
            <person name="Tang P."/>
            <person name="Han J."/>
            <person name="Zhang C."/>
            <person name="Tang P."/>
            <person name="Qi F."/>
            <person name="Zhang K."/>
            <person name="Liang L."/>
        </authorList>
    </citation>
    <scope>NUCLEOTIDE SEQUENCE</scope>
    <source>
        <strain evidence="5">YMF1.00683</strain>
    </source>
</reference>
<feature type="region of interest" description="Disordered" evidence="3">
    <location>
        <begin position="685"/>
        <end position="716"/>
    </location>
</feature>
<gene>
    <name evidence="5" type="primary">SMPD1</name>
    <name evidence="5" type="ORF">O9K51_07046</name>
</gene>
<evidence type="ECO:0000259" key="4">
    <source>
        <dbReference type="Pfam" id="PF00149"/>
    </source>
</evidence>
<dbReference type="GO" id="GO:0008081">
    <property type="term" value="F:phosphoric diester hydrolase activity"/>
    <property type="evidence" value="ECO:0007669"/>
    <property type="project" value="TreeGrafter"/>
</dbReference>
<dbReference type="AlphaFoldDB" id="A0AB34FQ11"/>
<evidence type="ECO:0000256" key="3">
    <source>
        <dbReference type="SAM" id="MobiDB-lite"/>
    </source>
</evidence>
<evidence type="ECO:0000256" key="1">
    <source>
        <dbReference type="ARBA" id="ARBA00022801"/>
    </source>
</evidence>
<dbReference type="Pfam" id="PF00149">
    <property type="entry name" value="Metallophos"/>
    <property type="match status" value="1"/>
</dbReference>
<dbReference type="CDD" id="cd00842">
    <property type="entry name" value="MPP_ASMase"/>
    <property type="match status" value="1"/>
</dbReference>
<comment type="caution">
    <text evidence="5">The sequence shown here is derived from an EMBL/GenBank/DDBJ whole genome shotgun (WGS) entry which is preliminary data.</text>
</comment>
<sequence length="766" mass="82486">MSGPANSSYGQPPTMHKLGVAFDLQKLASPPWAAGEARLASHAQGSRLLTMRSSTIVRGLAAGLAFGAAAVAAPDAVEHDRRSLAAGTWALETRQSLGDLKTCGGCKSILRLLKGILKDGNETFLGLATTLCQQGTSYDAEFCKGTIEREAPVIADLVKTVDVDSKAATEFCRTFLGVCEATAVDAWTVPFPSRKPCDTRVKPSSKKPIQVVHYSDIHIDPLYVEGSSTKCGKPTCCRTFNATDAPGKTKFPAGPNGDHNCDVPFTLEQSMYKAIKDMFPKAAFSLFTGDIIDHGLFNTSKEYNENSIADAYGKMNGSVKLVYGTAGNHEAHPANIFDPKSVSNDTAWVYEALSDEWQQWIGKSADARSIGAYSVKYPEGNLRVISLNTNMYYRFNFVLYNKMERDPNGQIAWLVKELDAAERAGEAVYIMGHMPPGEHDCLPNQSNYLDQVFNRYEGTIRAMFFGHTHVDHFEVTYGDYKQRRAGNAAVVSYVCPSLTPTSGMPSFRVYDVDPETFAVLDATTYIADMSNATFQSKGGPTWTKYYSARDAYGPLVSPPLAAGAELSPAFWHNVTDAFESKTDNFDAYMARKSRGWRADSKCRGDCMKQEICQLRAGRSQDNCFVPKPGVHFSKRDGGHDHGHGHGHNRGEHDECGVSVAADMFTALARREDLLALLEETFVSTGATLEDEPEQPVERREATDTATATDSAAETDCVAKHVPSASGTAAGTGTGTGTTSAVPSSTGGAAALGGAAMLALGAAVLAI</sequence>